<proteinExistence type="predicted"/>
<dbReference type="EMBL" id="JAPDDR010000007">
    <property type="protein sequence ID" value="MCW1914981.1"/>
    <property type="molecule type" value="Genomic_DNA"/>
</dbReference>
<sequence>MHPRDISDLNASLLRLADQIAREMGLPIKHAVNRADFSARLSELVRRQTDSSIRLYGFRAQHMFAYVIAALGEVAVITEEDQGIFFDSSGLLTRPDFRIQTKKGSQILVEVKNFRASSIDDCFVIGEKYLERLANYSSTVGIPLKIAVYWVGWNCWTLIDPSRLSLEGRKFRLSIMEAMKINEMGLLGDVHVGTEVPLVMRLHADLTKPRSIDLHGLAPFTIGRVTLHVGGKEITNQLEIKIAALLIFFGKWGDVKTPVAVSGGLVDHFDFIVQPEIISEGQGFELVGSMSQIVSNQYLYSTSEKEGVTSLAPKSDVKEFGVLIPDSYQGQVLKLWRFQQMPNTFEGEESES</sequence>
<dbReference type="Proteomes" id="UP001165653">
    <property type="component" value="Unassembled WGS sequence"/>
</dbReference>
<gene>
    <name evidence="1" type="ORF">OJ996_15440</name>
</gene>
<evidence type="ECO:0000313" key="2">
    <source>
        <dbReference type="Proteomes" id="UP001165653"/>
    </source>
</evidence>
<evidence type="ECO:0008006" key="3">
    <source>
        <dbReference type="Google" id="ProtNLM"/>
    </source>
</evidence>
<protein>
    <recommendedName>
        <fullName evidence="3">Restriction endonuclease</fullName>
    </recommendedName>
</protein>
<comment type="caution">
    <text evidence="1">The sequence shown here is derived from an EMBL/GenBank/DDBJ whole genome shotgun (WGS) entry which is preliminary data.</text>
</comment>
<organism evidence="1 2">
    <name type="scientific">Luteolibacter rhizosphaerae</name>
    <dbReference type="NCBI Taxonomy" id="2989719"/>
    <lineage>
        <taxon>Bacteria</taxon>
        <taxon>Pseudomonadati</taxon>
        <taxon>Verrucomicrobiota</taxon>
        <taxon>Verrucomicrobiia</taxon>
        <taxon>Verrucomicrobiales</taxon>
        <taxon>Verrucomicrobiaceae</taxon>
        <taxon>Luteolibacter</taxon>
    </lineage>
</organism>
<reference evidence="1" key="1">
    <citation type="submission" date="2022-10" db="EMBL/GenBank/DDBJ databases">
        <title>Luteolibacter sp. GHJ8, whole genome shotgun sequencing project.</title>
        <authorList>
            <person name="Zhao G."/>
            <person name="Shen L."/>
        </authorList>
    </citation>
    <scope>NUCLEOTIDE SEQUENCE</scope>
    <source>
        <strain evidence="1">GHJ8</strain>
    </source>
</reference>
<keyword evidence="2" id="KW-1185">Reference proteome</keyword>
<accession>A0ABT3G562</accession>
<dbReference type="RefSeq" id="WP_264514519.1">
    <property type="nucleotide sequence ID" value="NZ_JAPDDR010000007.1"/>
</dbReference>
<name>A0ABT3G562_9BACT</name>
<evidence type="ECO:0000313" key="1">
    <source>
        <dbReference type="EMBL" id="MCW1914981.1"/>
    </source>
</evidence>